<feature type="compositionally biased region" description="Polar residues" evidence="1">
    <location>
        <begin position="217"/>
        <end position="230"/>
    </location>
</feature>
<reference evidence="2 3" key="1">
    <citation type="submission" date="2020-02" db="EMBL/GenBank/DDBJ databases">
        <authorList>
            <person name="Ferguson B K."/>
        </authorList>
    </citation>
    <scope>NUCLEOTIDE SEQUENCE [LARGE SCALE GENOMIC DNA]</scope>
</reference>
<name>A0A6H5IEK1_9HYME</name>
<dbReference type="EMBL" id="CADCXV010000733">
    <property type="protein sequence ID" value="CAB0034119.1"/>
    <property type="molecule type" value="Genomic_DNA"/>
</dbReference>
<evidence type="ECO:0000256" key="1">
    <source>
        <dbReference type="SAM" id="MobiDB-lite"/>
    </source>
</evidence>
<accession>A0A6H5IEK1</accession>
<dbReference type="AlphaFoldDB" id="A0A6H5IEK1"/>
<feature type="region of interest" description="Disordered" evidence="1">
    <location>
        <begin position="217"/>
        <end position="255"/>
    </location>
</feature>
<organism evidence="2 3">
    <name type="scientific">Trichogramma brassicae</name>
    <dbReference type="NCBI Taxonomy" id="86971"/>
    <lineage>
        <taxon>Eukaryota</taxon>
        <taxon>Metazoa</taxon>
        <taxon>Ecdysozoa</taxon>
        <taxon>Arthropoda</taxon>
        <taxon>Hexapoda</taxon>
        <taxon>Insecta</taxon>
        <taxon>Pterygota</taxon>
        <taxon>Neoptera</taxon>
        <taxon>Endopterygota</taxon>
        <taxon>Hymenoptera</taxon>
        <taxon>Apocrita</taxon>
        <taxon>Proctotrupomorpha</taxon>
        <taxon>Chalcidoidea</taxon>
        <taxon>Trichogrammatidae</taxon>
        <taxon>Trichogramma</taxon>
    </lineage>
</organism>
<protein>
    <submittedName>
        <fullName evidence="2">Uncharacterized protein</fullName>
    </submittedName>
</protein>
<keyword evidence="3" id="KW-1185">Reference proteome</keyword>
<dbReference type="Proteomes" id="UP000479190">
    <property type="component" value="Unassembled WGS sequence"/>
</dbReference>
<evidence type="ECO:0000313" key="3">
    <source>
        <dbReference type="Proteomes" id="UP000479190"/>
    </source>
</evidence>
<sequence>MQSAQWAVSRQSWSGAHEILMWQQTISTLCSSSIFFKQTRSTLRSNNLNFSTAEADRLNHIGHPYVIRGLIKQRPENLLCGVVQKLIGKSSHLLPTSSGQYKKTYIIADSNLASELITGHSPSNESITVARRHGIVHGRISRCETLTIECRYSLFPSLQSTSCSGINLGGCPFDSRHGQDRPEERVALSESHDPQFIDLYLCENYSWLLGNVHRSVQPSKHQTPSTSSHLSRSHKPPAPPVLPVKRTRSSPPALRLKKIKKIANKSSTSSSLASSSAAMSNTSEIPPAWMKNIVDSINLRLDTLDQSMKELKQAHHDFSAVVIQNTASIAELNQRFDSEIGQLKERQELTDNSVRALQNELITQRASVNSPIANNAQTTALVDTCEVRLSGLPASTDAADFVTVEKVLTSLGLDRLKPHVISVREWLPRRPEAPQRPDQASVSTAAAQTPLVTRATVIRFSSSSTRDTFLASAPRFRELSSRKIFGTDDDTTGCIIASPILPQPTYRLWRTCLAKARELNYPRPFLRGLHIFMRKSREQQPFLVTSSNDLRRAGCGTIDLAFELFAEDVGLASEDQLRSQNSTIYPHREQHLVAVLEKSIAEPLSRAEVVRDVRRYSRTICPVKKCRLHANSLKEEIVPTRFRAREYETAVRDLLGTFCNVNRLVDYVNYPLEPSEYWWQLEEQLSQELDGIDTIFGNLMAPLSSCGIVGTVDVHQPSFGYNLALYLVVLTVNTRLILNLFYQDDNGANRFPKITSMPSSSWLSCSSSCHQYSDGSSG</sequence>
<evidence type="ECO:0000313" key="2">
    <source>
        <dbReference type="EMBL" id="CAB0034119.1"/>
    </source>
</evidence>
<proteinExistence type="predicted"/>
<gene>
    <name evidence="2" type="ORF">TBRA_LOCUS6017</name>
</gene>